<name>A0A0D5ZK55_9BACT</name>
<evidence type="ECO:0000313" key="2">
    <source>
        <dbReference type="Proteomes" id="UP000032722"/>
    </source>
</evidence>
<dbReference type="GO" id="GO:0003677">
    <property type="term" value="F:DNA binding"/>
    <property type="evidence" value="ECO:0007669"/>
    <property type="project" value="InterPro"/>
</dbReference>
<protein>
    <recommendedName>
        <fullName evidence="3">DNA-binding protein HU</fullName>
    </recommendedName>
</protein>
<dbReference type="AlphaFoldDB" id="A0A0D5ZK55"/>
<dbReference type="Pfam" id="PF00216">
    <property type="entry name" value="Bac_DNA_binding"/>
    <property type="match status" value="1"/>
</dbReference>
<evidence type="ECO:0008006" key="3">
    <source>
        <dbReference type="Google" id="ProtNLM"/>
    </source>
</evidence>
<dbReference type="KEGG" id="mgb:VO56_02270"/>
<dbReference type="GO" id="GO:0030527">
    <property type="term" value="F:structural constituent of chromatin"/>
    <property type="evidence" value="ECO:0007669"/>
    <property type="project" value="InterPro"/>
</dbReference>
<gene>
    <name evidence="1" type="ORF">VO56_02270</name>
</gene>
<dbReference type="InterPro" id="IPR010992">
    <property type="entry name" value="IHF-like_DNA-bd_dom_sf"/>
</dbReference>
<dbReference type="HOGENOM" id="CLU_2480018_0_0_14"/>
<dbReference type="Gene3D" id="4.10.520.10">
    <property type="entry name" value="IHF-like DNA-binding proteins"/>
    <property type="match status" value="1"/>
</dbReference>
<reference evidence="1 2" key="1">
    <citation type="journal article" date="2015" name="Genome Announc.">
        <title>Complete Genome Sequence of Mycoplasma meleagridis, a Possible Emerging Pathogen in Chickens.</title>
        <authorList>
            <person name="Abolnik C."/>
        </authorList>
    </citation>
    <scope>NUCLEOTIDE SEQUENCE [LARGE SCALE GENOMIC DNA]</scope>
    <source>
        <strain evidence="1 2">B2096 8B</strain>
    </source>
</reference>
<evidence type="ECO:0000313" key="1">
    <source>
        <dbReference type="EMBL" id="AKA50059.1"/>
    </source>
</evidence>
<accession>A0A0D5ZK55</accession>
<organism evidence="2">
    <name type="scientific">Mycoplasmopsis gallinacea</name>
    <dbReference type="NCBI Taxonomy" id="29556"/>
    <lineage>
        <taxon>Bacteria</taxon>
        <taxon>Bacillati</taxon>
        <taxon>Mycoplasmatota</taxon>
        <taxon>Mycoplasmoidales</taxon>
        <taxon>Metamycoplasmataceae</taxon>
        <taxon>Mycoplasmopsis</taxon>
    </lineage>
</organism>
<dbReference type="InterPro" id="IPR000119">
    <property type="entry name" value="Hist_DNA-bd"/>
</dbReference>
<dbReference type="Proteomes" id="UP000032722">
    <property type="component" value="Chromosome"/>
</dbReference>
<dbReference type="SUPFAM" id="SSF47729">
    <property type="entry name" value="IHF-like DNA-binding proteins"/>
    <property type="match status" value="1"/>
</dbReference>
<dbReference type="EMBL" id="CP011021">
    <property type="protein sequence ID" value="AKA50059.1"/>
    <property type="molecule type" value="Genomic_DNA"/>
</dbReference>
<dbReference type="PATRIC" id="fig|29556.3.peg.449"/>
<sequence length="87" mass="10150">MKKEFVDTLSLKLELSKNKTREIYNKFIETLQEKLQEHNSVHLQGLGRIKVSHREMKKLFGKKTKPIKFSVATMKMSSSTKEALKAR</sequence>
<proteinExistence type="predicted"/>